<reference evidence="1 2" key="1">
    <citation type="submission" date="2017-04" db="EMBL/GenBank/DDBJ databases">
        <authorList>
            <person name="Veseli I.A."/>
            <person name="Tang C."/>
            <person name="Pombert J.-F."/>
        </authorList>
    </citation>
    <scope>NUCLEOTIDE SEQUENCE [LARGE SCALE GENOMIC DNA]</scope>
    <source>
        <strain evidence="1 2">ATCC 700373</strain>
    </source>
</reference>
<gene>
    <name evidence="1" type="ORF">B5P37_08965</name>
</gene>
<dbReference type="EMBL" id="CP020773">
    <property type="protein sequence ID" value="ARJ51433.1"/>
    <property type="molecule type" value="Genomic_DNA"/>
</dbReference>
<evidence type="ECO:0000313" key="2">
    <source>
        <dbReference type="Proteomes" id="UP000242864"/>
    </source>
</evidence>
<protein>
    <submittedName>
        <fullName evidence="1">Uncharacterized protein</fullName>
    </submittedName>
</protein>
<dbReference type="AlphaFoldDB" id="A0AAC9RS74"/>
<keyword evidence="2" id="KW-1185">Reference proteome</keyword>
<dbReference type="Proteomes" id="UP000242864">
    <property type="component" value="Chromosome"/>
</dbReference>
<evidence type="ECO:0000313" key="1">
    <source>
        <dbReference type="EMBL" id="ARJ51433.1"/>
    </source>
</evidence>
<proteinExistence type="predicted"/>
<dbReference type="KEGG" id="slz:B5P37_08965"/>
<dbReference type="RefSeq" id="WP_085237896.1">
    <property type="nucleotide sequence ID" value="NZ_CP020773.1"/>
</dbReference>
<accession>A0AAC9RS74</accession>
<name>A0AAC9RS74_9STAP</name>
<organism evidence="1 2">
    <name type="scientific">Staphylococcus lutrae</name>
    <dbReference type="NCBI Taxonomy" id="155085"/>
    <lineage>
        <taxon>Bacteria</taxon>
        <taxon>Bacillati</taxon>
        <taxon>Bacillota</taxon>
        <taxon>Bacilli</taxon>
        <taxon>Bacillales</taxon>
        <taxon>Staphylococcaceae</taxon>
        <taxon>Staphylococcus</taxon>
    </lineage>
</organism>
<sequence>MPRKTIFFKRSKLFSHTSIYIRFESEEDLSYMHILEHILIHKMKRDNIIVIDGCSNRNFIKIIISEKTPLENLCIDKYLNNISDNDIQLADSEIHQELALQKYDVSQLLSLIRQKPLEEKLKISLDNLNDWLVSIAV</sequence>